<name>A0A450X519_9GAMM</name>
<protein>
    <submittedName>
        <fullName evidence="1">Uncharacterized protein</fullName>
    </submittedName>
</protein>
<reference evidence="1" key="1">
    <citation type="submission" date="2019-02" db="EMBL/GenBank/DDBJ databases">
        <authorList>
            <person name="Gruber-Vodicka R. H."/>
            <person name="Seah K. B. B."/>
        </authorList>
    </citation>
    <scope>NUCLEOTIDE SEQUENCE</scope>
    <source>
        <strain evidence="1">BECK_BY7</strain>
    </source>
</reference>
<sequence>MILNPSGKKKSRTGFVLLMLEQQSVLITIRRWERLKSVLHHEEKIGTSIISYLRQRPSSQIITAARGATSENSMSLLFHNT</sequence>
<dbReference type="EMBL" id="CAADFN010000176">
    <property type="protein sequence ID" value="VFK24386.1"/>
    <property type="molecule type" value="Genomic_DNA"/>
</dbReference>
<accession>A0A450X519</accession>
<proteinExistence type="predicted"/>
<evidence type="ECO:0000313" key="1">
    <source>
        <dbReference type="EMBL" id="VFK24386.1"/>
    </source>
</evidence>
<dbReference type="AlphaFoldDB" id="A0A450X519"/>
<organism evidence="1">
    <name type="scientific">Candidatus Kentrum sp. LFY</name>
    <dbReference type="NCBI Taxonomy" id="2126342"/>
    <lineage>
        <taxon>Bacteria</taxon>
        <taxon>Pseudomonadati</taxon>
        <taxon>Pseudomonadota</taxon>
        <taxon>Gammaproteobacteria</taxon>
        <taxon>Candidatus Kentrum</taxon>
    </lineage>
</organism>
<gene>
    <name evidence="1" type="ORF">BECKLFY1418C_GA0070996_11762</name>
</gene>